<feature type="compositionally biased region" description="Basic and acidic residues" evidence="3">
    <location>
        <begin position="115"/>
        <end position="124"/>
    </location>
</feature>
<accession>A0ABS2GPI8</accession>
<keyword evidence="1" id="KW-0479">Metal-binding</keyword>
<sequence length="135" mass="15564">MLVPVDIAYHRQSRQLELTYENEERFLLPAELLRVLSPSAEVQGHSPDQAQLPVGKRDVSIVGIEPVGLYALKIVFSDGHDSGYYDWDYLYKLAIEKEKLWQQYLDKLTQLGASRDPDDPKNEPFKPQLKKSCHH</sequence>
<evidence type="ECO:0000256" key="2">
    <source>
        <dbReference type="ARBA" id="ARBA00023004"/>
    </source>
</evidence>
<protein>
    <submittedName>
        <fullName evidence="5">DUF971 domain-containing protein</fullName>
    </submittedName>
</protein>
<keyword evidence="6" id="KW-1185">Reference proteome</keyword>
<evidence type="ECO:0000259" key="4">
    <source>
        <dbReference type="Pfam" id="PF06155"/>
    </source>
</evidence>
<feature type="domain" description="Gamma-butyrobetaine hydroxylase-like N-terminal" evidence="4">
    <location>
        <begin position="8"/>
        <end position="91"/>
    </location>
</feature>
<proteinExistence type="predicted"/>
<dbReference type="PANTHER" id="PTHR35303">
    <property type="entry name" value="OS02G0197800 PROTEIN"/>
    <property type="match status" value="1"/>
</dbReference>
<evidence type="ECO:0000313" key="6">
    <source>
        <dbReference type="Proteomes" id="UP000777002"/>
    </source>
</evidence>
<name>A0ABS2GPI8_9BURK</name>
<evidence type="ECO:0000256" key="1">
    <source>
        <dbReference type="ARBA" id="ARBA00022723"/>
    </source>
</evidence>
<organism evidence="5 6">
    <name type="scientific">Parasutterella secunda</name>
    <dbReference type="NCBI Taxonomy" id="626947"/>
    <lineage>
        <taxon>Bacteria</taxon>
        <taxon>Pseudomonadati</taxon>
        <taxon>Pseudomonadota</taxon>
        <taxon>Betaproteobacteria</taxon>
        <taxon>Burkholderiales</taxon>
        <taxon>Sutterellaceae</taxon>
        <taxon>Parasutterella</taxon>
    </lineage>
</organism>
<dbReference type="InterPro" id="IPR010376">
    <property type="entry name" value="GBBH-like_N"/>
</dbReference>
<dbReference type="Gene3D" id="3.30.2020.30">
    <property type="match status" value="1"/>
</dbReference>
<reference evidence="5 6" key="1">
    <citation type="journal article" date="2021" name="Sci. Rep.">
        <title>The distribution of antibiotic resistance genes in chicken gut microbiota commensals.</title>
        <authorList>
            <person name="Juricova H."/>
            <person name="Matiasovicova J."/>
            <person name="Kubasova T."/>
            <person name="Cejkova D."/>
            <person name="Rychlik I."/>
        </authorList>
    </citation>
    <scope>NUCLEOTIDE SEQUENCE [LARGE SCALE GENOMIC DNA]</scope>
    <source>
        <strain evidence="5 6">An562</strain>
    </source>
</reference>
<keyword evidence="2" id="KW-0408">Iron</keyword>
<feature type="region of interest" description="Disordered" evidence="3">
    <location>
        <begin position="112"/>
        <end position="135"/>
    </location>
</feature>
<dbReference type="RefSeq" id="WP_205049301.1">
    <property type="nucleotide sequence ID" value="NZ_JACJKX010000001.1"/>
</dbReference>
<evidence type="ECO:0000313" key="5">
    <source>
        <dbReference type="EMBL" id="MBM6927700.1"/>
    </source>
</evidence>
<dbReference type="Proteomes" id="UP000777002">
    <property type="component" value="Unassembled WGS sequence"/>
</dbReference>
<dbReference type="Pfam" id="PF06155">
    <property type="entry name" value="GBBH-like_N"/>
    <property type="match status" value="1"/>
</dbReference>
<dbReference type="InterPro" id="IPR038492">
    <property type="entry name" value="GBBH-like_N_sf"/>
</dbReference>
<evidence type="ECO:0000256" key="3">
    <source>
        <dbReference type="SAM" id="MobiDB-lite"/>
    </source>
</evidence>
<dbReference type="EMBL" id="JACJKX010000001">
    <property type="protein sequence ID" value="MBM6927700.1"/>
    <property type="molecule type" value="Genomic_DNA"/>
</dbReference>
<gene>
    <name evidence="5" type="ORF">H5985_00190</name>
</gene>
<comment type="caution">
    <text evidence="5">The sequence shown here is derived from an EMBL/GenBank/DDBJ whole genome shotgun (WGS) entry which is preliminary data.</text>
</comment>
<dbReference type="PANTHER" id="PTHR35303:SF5">
    <property type="entry name" value="OS02G0197800 PROTEIN"/>
    <property type="match status" value="1"/>
</dbReference>